<sequence length="192" mass="23138">MEHDDKIEVMDTEEFRSPEDQQFSHQALVMMAMRKVVEYGCQELVPGYYNTEEDNRGKVKIIYKQDTRKAFIESVRTLRMIMICDFDTEANKTLKLNKESDQDPDNNLMDKIKARKKFWIDKQQTDWDQLTEGQKNQMLQQGKGVMKDYFNTNLPYFQNYFLEELEIYREIFEELTELTSRLKFYKQEQSEA</sequence>
<evidence type="ECO:0000313" key="1">
    <source>
        <dbReference type="EMBL" id="KKL14201.1"/>
    </source>
</evidence>
<gene>
    <name evidence="1" type="ORF">LCGC14_2518080</name>
</gene>
<dbReference type="EMBL" id="LAZR01040553">
    <property type="protein sequence ID" value="KKL14201.1"/>
    <property type="molecule type" value="Genomic_DNA"/>
</dbReference>
<organism evidence="1">
    <name type="scientific">marine sediment metagenome</name>
    <dbReference type="NCBI Taxonomy" id="412755"/>
    <lineage>
        <taxon>unclassified sequences</taxon>
        <taxon>metagenomes</taxon>
        <taxon>ecological metagenomes</taxon>
    </lineage>
</organism>
<reference evidence="1" key="1">
    <citation type="journal article" date="2015" name="Nature">
        <title>Complex archaea that bridge the gap between prokaryotes and eukaryotes.</title>
        <authorList>
            <person name="Spang A."/>
            <person name="Saw J.H."/>
            <person name="Jorgensen S.L."/>
            <person name="Zaremba-Niedzwiedzka K."/>
            <person name="Martijn J."/>
            <person name="Lind A.E."/>
            <person name="van Eijk R."/>
            <person name="Schleper C."/>
            <person name="Guy L."/>
            <person name="Ettema T.J."/>
        </authorList>
    </citation>
    <scope>NUCLEOTIDE SEQUENCE</scope>
</reference>
<accession>A0A0F9D8W0</accession>
<dbReference type="AlphaFoldDB" id="A0A0F9D8W0"/>
<proteinExistence type="predicted"/>
<protein>
    <submittedName>
        <fullName evidence="1">Uncharacterized protein</fullName>
    </submittedName>
</protein>
<name>A0A0F9D8W0_9ZZZZ</name>
<comment type="caution">
    <text evidence="1">The sequence shown here is derived from an EMBL/GenBank/DDBJ whole genome shotgun (WGS) entry which is preliminary data.</text>
</comment>